<dbReference type="PANTHER" id="PTHR33164:SF99">
    <property type="entry name" value="MARR FAMILY REGULATORY PROTEIN"/>
    <property type="match status" value="1"/>
</dbReference>
<organism evidence="2 3">
    <name type="scientific">Micromonospora qiuiae</name>
    <dbReference type="NCBI Taxonomy" id="502268"/>
    <lineage>
        <taxon>Bacteria</taxon>
        <taxon>Bacillati</taxon>
        <taxon>Actinomycetota</taxon>
        <taxon>Actinomycetes</taxon>
        <taxon>Micromonosporales</taxon>
        <taxon>Micromonosporaceae</taxon>
        <taxon>Micromonospora</taxon>
    </lineage>
</organism>
<keyword evidence="3" id="KW-1185">Reference proteome</keyword>
<evidence type="ECO:0000313" key="3">
    <source>
        <dbReference type="Proteomes" id="UP000653076"/>
    </source>
</evidence>
<protein>
    <recommendedName>
        <fullName evidence="1">HTH marR-type domain-containing protein</fullName>
    </recommendedName>
</protein>
<dbReference type="PROSITE" id="PS50995">
    <property type="entry name" value="HTH_MARR_2"/>
    <property type="match status" value="1"/>
</dbReference>
<name>A0ABQ4JKC4_9ACTN</name>
<dbReference type="Proteomes" id="UP000653076">
    <property type="component" value="Unassembled WGS sequence"/>
</dbReference>
<evidence type="ECO:0000313" key="2">
    <source>
        <dbReference type="EMBL" id="GIJ29947.1"/>
    </source>
</evidence>
<dbReference type="InterPro" id="IPR036390">
    <property type="entry name" value="WH_DNA-bd_sf"/>
</dbReference>
<dbReference type="PANTHER" id="PTHR33164">
    <property type="entry name" value="TRANSCRIPTIONAL REGULATOR, MARR FAMILY"/>
    <property type="match status" value="1"/>
</dbReference>
<dbReference type="InterPro" id="IPR000835">
    <property type="entry name" value="HTH_MarR-typ"/>
</dbReference>
<sequence>MTGAQGDKPRPDPLNDDLGWMLGVVFRAYIRAAEHAVGELPGGPRGYHVLTAADREPPRNQGAIAEELGIDRTVLTYLIDDLEQAGLVLRRPDPADRRSRLVTLTDAGRDAARHRREALRRVESRLLEALTPDEGATLRALLQRVACAAQALDPLTDLCAAVEAATEPPPTGRAGRRRAART</sequence>
<proteinExistence type="predicted"/>
<dbReference type="Pfam" id="PF01047">
    <property type="entry name" value="MarR"/>
    <property type="match status" value="1"/>
</dbReference>
<accession>A0ABQ4JKC4</accession>
<dbReference type="EMBL" id="BOPC01000089">
    <property type="protein sequence ID" value="GIJ29947.1"/>
    <property type="molecule type" value="Genomic_DNA"/>
</dbReference>
<dbReference type="InterPro" id="IPR036388">
    <property type="entry name" value="WH-like_DNA-bd_sf"/>
</dbReference>
<dbReference type="InterPro" id="IPR011991">
    <property type="entry name" value="ArsR-like_HTH"/>
</dbReference>
<evidence type="ECO:0000259" key="1">
    <source>
        <dbReference type="PROSITE" id="PS50995"/>
    </source>
</evidence>
<comment type="caution">
    <text evidence="2">The sequence shown here is derived from an EMBL/GenBank/DDBJ whole genome shotgun (WGS) entry which is preliminary data.</text>
</comment>
<dbReference type="RefSeq" id="WP_204037390.1">
    <property type="nucleotide sequence ID" value="NZ_BOPC01000089.1"/>
</dbReference>
<dbReference type="PRINTS" id="PR00598">
    <property type="entry name" value="HTHMARR"/>
</dbReference>
<dbReference type="InterPro" id="IPR039422">
    <property type="entry name" value="MarR/SlyA-like"/>
</dbReference>
<dbReference type="CDD" id="cd00090">
    <property type="entry name" value="HTH_ARSR"/>
    <property type="match status" value="1"/>
</dbReference>
<feature type="domain" description="HTH marR-type" evidence="1">
    <location>
        <begin position="15"/>
        <end position="147"/>
    </location>
</feature>
<dbReference type="SUPFAM" id="SSF46785">
    <property type="entry name" value="Winged helix' DNA-binding domain"/>
    <property type="match status" value="1"/>
</dbReference>
<dbReference type="Gene3D" id="1.10.10.10">
    <property type="entry name" value="Winged helix-like DNA-binding domain superfamily/Winged helix DNA-binding domain"/>
    <property type="match status" value="1"/>
</dbReference>
<dbReference type="SMART" id="SM00347">
    <property type="entry name" value="HTH_MARR"/>
    <property type="match status" value="1"/>
</dbReference>
<gene>
    <name evidence="2" type="ORF">Vqi01_51090</name>
</gene>
<reference evidence="2 3" key="1">
    <citation type="submission" date="2021-01" db="EMBL/GenBank/DDBJ databases">
        <title>Whole genome shotgun sequence of Verrucosispora qiuiae NBRC 106684.</title>
        <authorList>
            <person name="Komaki H."/>
            <person name="Tamura T."/>
        </authorList>
    </citation>
    <scope>NUCLEOTIDE SEQUENCE [LARGE SCALE GENOMIC DNA]</scope>
    <source>
        <strain evidence="2 3">NBRC 106684</strain>
    </source>
</reference>